<dbReference type="InterPro" id="IPR036165">
    <property type="entry name" value="YefM-like_sf"/>
</dbReference>
<dbReference type="Pfam" id="PF02604">
    <property type="entry name" value="PhdYeFM_antitox"/>
    <property type="match status" value="1"/>
</dbReference>
<protein>
    <recommendedName>
        <fullName evidence="2">Antitoxin</fullName>
    </recommendedName>
</protein>
<comment type="caution">
    <text evidence="3">The sequence shown here is derived from an EMBL/GenBank/DDBJ whole genome shotgun (WGS) entry which is preliminary data.</text>
</comment>
<comment type="function">
    <text evidence="2">Antitoxin component of a type II toxin-antitoxin (TA) system.</text>
</comment>
<dbReference type="PANTHER" id="PTHR35377:SF8">
    <property type="entry name" value="ANTITOXIN VAPB22"/>
    <property type="match status" value="1"/>
</dbReference>
<dbReference type="Gene3D" id="3.40.1620.10">
    <property type="entry name" value="YefM-like domain"/>
    <property type="match status" value="1"/>
</dbReference>
<proteinExistence type="inferred from homology"/>
<dbReference type="InterPro" id="IPR051416">
    <property type="entry name" value="phD-YefM_TA_antitoxins"/>
</dbReference>
<dbReference type="SUPFAM" id="SSF143120">
    <property type="entry name" value="YefM-like"/>
    <property type="match status" value="1"/>
</dbReference>
<dbReference type="PANTHER" id="PTHR35377">
    <property type="entry name" value="ANTITOXIN VAPB49-RELATED-RELATED"/>
    <property type="match status" value="1"/>
</dbReference>
<evidence type="ECO:0000256" key="2">
    <source>
        <dbReference type="RuleBase" id="RU362080"/>
    </source>
</evidence>
<dbReference type="Proteomes" id="UP000318509">
    <property type="component" value="Unassembled WGS sequence"/>
</dbReference>
<dbReference type="EMBL" id="VBAK01000088">
    <property type="protein sequence ID" value="TMI91626.1"/>
    <property type="molecule type" value="Genomic_DNA"/>
</dbReference>
<evidence type="ECO:0000256" key="1">
    <source>
        <dbReference type="ARBA" id="ARBA00009981"/>
    </source>
</evidence>
<comment type="similarity">
    <text evidence="1 2">Belongs to the phD/YefM antitoxin family.</text>
</comment>
<evidence type="ECO:0000313" key="4">
    <source>
        <dbReference type="Proteomes" id="UP000318509"/>
    </source>
</evidence>
<name>A0A537K7X5_9BACT</name>
<organism evidence="3 4">
    <name type="scientific">Candidatus Segetimicrobium genomatis</name>
    <dbReference type="NCBI Taxonomy" id="2569760"/>
    <lineage>
        <taxon>Bacteria</taxon>
        <taxon>Bacillati</taxon>
        <taxon>Candidatus Sysuimicrobiota</taxon>
        <taxon>Candidatus Sysuimicrobiia</taxon>
        <taxon>Candidatus Sysuimicrobiales</taxon>
        <taxon>Candidatus Segetimicrobiaceae</taxon>
        <taxon>Candidatus Segetimicrobium</taxon>
    </lineage>
</organism>
<accession>A0A537K7X5</accession>
<dbReference type="InterPro" id="IPR006442">
    <property type="entry name" value="Antitoxin_Phd/YefM"/>
</dbReference>
<reference evidence="3 4" key="1">
    <citation type="journal article" date="2019" name="Nat. Microbiol.">
        <title>Mediterranean grassland soil C-N compound turnover is dependent on rainfall and depth, and is mediated by genomically divergent microorganisms.</title>
        <authorList>
            <person name="Diamond S."/>
            <person name="Andeer P.F."/>
            <person name="Li Z."/>
            <person name="Crits-Christoph A."/>
            <person name="Burstein D."/>
            <person name="Anantharaman K."/>
            <person name="Lane K.R."/>
            <person name="Thomas B.C."/>
            <person name="Pan C."/>
            <person name="Northen T.R."/>
            <person name="Banfield J.F."/>
        </authorList>
    </citation>
    <scope>NUCLEOTIDE SEQUENCE [LARGE SCALE GENOMIC DNA]</scope>
    <source>
        <strain evidence="3">NP_3</strain>
    </source>
</reference>
<evidence type="ECO:0000313" key="3">
    <source>
        <dbReference type="EMBL" id="TMI91626.1"/>
    </source>
</evidence>
<dbReference type="AlphaFoldDB" id="A0A537K7X5"/>
<sequence length="86" mass="9610">MKQVRIAELKAKLSEYLRAVRRGETIAVLDRETPIAQIMPVRASSALRVRKPAPGSPPPNRVPLPKPAKLPVDIVQLLLEERQGQR</sequence>
<gene>
    <name evidence="3" type="ORF">E6H00_03645</name>
</gene>
<dbReference type="NCBIfam" id="TIGR01552">
    <property type="entry name" value="phd_fam"/>
    <property type="match status" value="1"/>
</dbReference>